<dbReference type="STRING" id="6313.A0A0K0CYA1"/>
<accession>A0A0K0CYA1</accession>
<evidence type="ECO:0000313" key="1">
    <source>
        <dbReference type="Proteomes" id="UP000035642"/>
    </source>
</evidence>
<name>A0A0K0CYA1_ANGCA</name>
<dbReference type="WBParaSite" id="ACAC_0000260801-mRNA-1">
    <property type="protein sequence ID" value="ACAC_0000260801-mRNA-1"/>
    <property type="gene ID" value="ACAC_0000260801"/>
</dbReference>
<organism evidence="1 2">
    <name type="scientific">Angiostrongylus cantonensis</name>
    <name type="common">Rat lungworm</name>
    <dbReference type="NCBI Taxonomy" id="6313"/>
    <lineage>
        <taxon>Eukaryota</taxon>
        <taxon>Metazoa</taxon>
        <taxon>Ecdysozoa</taxon>
        <taxon>Nematoda</taxon>
        <taxon>Chromadorea</taxon>
        <taxon>Rhabditida</taxon>
        <taxon>Rhabditina</taxon>
        <taxon>Rhabditomorpha</taxon>
        <taxon>Strongyloidea</taxon>
        <taxon>Metastrongylidae</taxon>
        <taxon>Angiostrongylus</taxon>
    </lineage>
</organism>
<sequence>MPLHEVTSYKLNFGTNTSISIDTDSLEAEIETWLDDEDKMRQFWYSAKTNYSGSAQYDDPAAPLSAVIKSFHAIVGFLFE</sequence>
<dbReference type="Proteomes" id="UP000035642">
    <property type="component" value="Unassembled WGS sequence"/>
</dbReference>
<reference evidence="1" key="1">
    <citation type="submission" date="2012-09" db="EMBL/GenBank/DDBJ databases">
        <authorList>
            <person name="Martin A.A."/>
        </authorList>
    </citation>
    <scope>NUCLEOTIDE SEQUENCE</scope>
</reference>
<reference evidence="2" key="2">
    <citation type="submission" date="2017-02" db="UniProtKB">
        <authorList>
            <consortium name="WormBaseParasite"/>
        </authorList>
    </citation>
    <scope>IDENTIFICATION</scope>
</reference>
<protein>
    <submittedName>
        <fullName evidence="2">Phage protein</fullName>
    </submittedName>
</protein>
<evidence type="ECO:0000313" key="2">
    <source>
        <dbReference type="WBParaSite" id="ACAC_0000260801-mRNA-1"/>
    </source>
</evidence>
<proteinExistence type="predicted"/>
<keyword evidence="1" id="KW-1185">Reference proteome</keyword>
<dbReference type="AlphaFoldDB" id="A0A0K0CYA1"/>